<feature type="transmembrane region" description="Helical" evidence="5">
    <location>
        <begin position="294"/>
        <end position="312"/>
    </location>
</feature>
<evidence type="ECO:0008006" key="9">
    <source>
        <dbReference type="Google" id="ProtNLM"/>
    </source>
</evidence>
<evidence type="ECO:0000256" key="5">
    <source>
        <dbReference type="SAM" id="Phobius"/>
    </source>
</evidence>
<feature type="transmembrane region" description="Helical" evidence="5">
    <location>
        <begin position="185"/>
        <end position="203"/>
    </location>
</feature>
<dbReference type="Proteomes" id="UP000177954">
    <property type="component" value="Unassembled WGS sequence"/>
</dbReference>
<feature type="compositionally biased region" description="Pro residues" evidence="4">
    <location>
        <begin position="823"/>
        <end position="850"/>
    </location>
</feature>
<feature type="transmembrane region" description="Helical" evidence="5">
    <location>
        <begin position="332"/>
        <end position="353"/>
    </location>
</feature>
<keyword evidence="3 5" id="KW-0472">Membrane</keyword>
<feature type="transmembrane region" description="Helical" evidence="5">
    <location>
        <begin position="374"/>
        <end position="400"/>
    </location>
</feature>
<dbReference type="InterPro" id="IPR007688">
    <property type="entry name" value="Conjugal_tfr_TrbL/VirB6"/>
</dbReference>
<proteinExistence type="predicted"/>
<evidence type="ECO:0000256" key="3">
    <source>
        <dbReference type="ARBA" id="ARBA00023136"/>
    </source>
</evidence>
<feature type="transmembrane region" description="Helical" evidence="5">
    <location>
        <begin position="262"/>
        <end position="287"/>
    </location>
</feature>
<feature type="transmembrane region" description="Helical" evidence="5">
    <location>
        <begin position="156"/>
        <end position="173"/>
    </location>
</feature>
<feature type="signal peptide" evidence="6">
    <location>
        <begin position="1"/>
        <end position="40"/>
    </location>
</feature>
<sequence length="850" mass="93000">MIVSRRVKNCIVTTLLIAALPFFTASILAPFVISARDAQAQQTGQDGTTEEVDTGGDTGEPIDDSGNSGDSISENAVQARDFGPDGVCEFSSDISVRACVREFIAAILTGLLTIAGNVLSLAGQFFDVVIQIQNTSFQKQRIVVEGWQITRDVVNILYIFVLLIIAISIILGIQSYGSKALLARLVISALLVNFSLSIAGVVIDASNALGNTFYQNMGTVETRGGKTTRDLSGSFIQGFQPQKIFDDQNSNFKSKGVESTTWSMIIALIAGLILLGIAIFVLVAGALILIARIVALWILLILSPIAFLFYVLPGTMGLANTWLRKLFEQSFFYPAYMFFLYLTFVMIKSGTVARMIQDHESITDTLLNARGEAFASITGNISIIIQFVTLGFLMMASIFVAKMLGGQTATIALKGGKRVSRVAQGYAGRMGRAAESRTVGEASRQFLDTDAAKRLANRPIIGQILRVPGALKRRQEEQAEKRTAGVKSRSEAEAYADLRAHPLDTVRQAKTFANMTTNQAKYTMQHMNVEERKKFIERVDAVDPSKQLRHKAAVAIMGTEGDPEKKSASAMAVQGITRPERMFVDAENRELTPEGKEYEQKLETFVKSLSNAELGQTKAETIDSDKDFRQALEVSGRDVKALSELRTASSDVREAFTNLERELNSVTGRAVIRNNGMTINGEGLTRASFDNYDAAPTEVRKKLQGLMDDILADIDEKAVPKFKPEALSNEYVRNGVFKTFGGRDMQRLASTKENASAVREAIDVQAGITPTDSELQALRKRAEYIEQLKSSNKRLAEFFETTAGRGVIVEGRRTTKRDLPTPQQQPPQEAPPSQPPPPPQPPPNNPPPTP</sequence>
<evidence type="ECO:0000256" key="1">
    <source>
        <dbReference type="ARBA" id="ARBA00022692"/>
    </source>
</evidence>
<organism evidence="7 8">
    <name type="scientific">Candidatus Ryanbacteria bacterium RIFCSPLOWO2_02_FULL_47_14</name>
    <dbReference type="NCBI Taxonomy" id="1802129"/>
    <lineage>
        <taxon>Bacteria</taxon>
        <taxon>Candidatus Ryaniibacteriota</taxon>
    </lineage>
</organism>
<feature type="compositionally biased region" description="Basic and acidic residues" evidence="4">
    <location>
        <begin position="810"/>
        <end position="819"/>
    </location>
</feature>
<feature type="chain" id="PRO_5009583067" description="TrbL/VirB6 plasmid conjugal transfer protein" evidence="6">
    <location>
        <begin position="41"/>
        <end position="850"/>
    </location>
</feature>
<reference evidence="7 8" key="1">
    <citation type="journal article" date="2016" name="Nat. Commun.">
        <title>Thousands of microbial genomes shed light on interconnected biogeochemical processes in an aquifer system.</title>
        <authorList>
            <person name="Anantharaman K."/>
            <person name="Brown C.T."/>
            <person name="Hug L.A."/>
            <person name="Sharon I."/>
            <person name="Castelle C.J."/>
            <person name="Probst A.J."/>
            <person name="Thomas B.C."/>
            <person name="Singh A."/>
            <person name="Wilkins M.J."/>
            <person name="Karaoz U."/>
            <person name="Brodie E.L."/>
            <person name="Williams K.H."/>
            <person name="Hubbard S.S."/>
            <person name="Banfield J.F."/>
        </authorList>
    </citation>
    <scope>NUCLEOTIDE SEQUENCE [LARGE SCALE GENOMIC DNA]</scope>
</reference>
<evidence type="ECO:0000313" key="7">
    <source>
        <dbReference type="EMBL" id="OGZ57008.1"/>
    </source>
</evidence>
<keyword evidence="6" id="KW-0732">Signal</keyword>
<dbReference type="Pfam" id="PF04610">
    <property type="entry name" value="TrbL"/>
    <property type="match status" value="1"/>
</dbReference>
<feature type="region of interest" description="Disordered" evidence="4">
    <location>
        <begin position="42"/>
        <end position="70"/>
    </location>
</feature>
<keyword evidence="1 5" id="KW-0812">Transmembrane</keyword>
<evidence type="ECO:0000256" key="2">
    <source>
        <dbReference type="ARBA" id="ARBA00022989"/>
    </source>
</evidence>
<keyword evidence="2 5" id="KW-1133">Transmembrane helix</keyword>
<name>A0A1G2H4X0_9BACT</name>
<evidence type="ECO:0000256" key="6">
    <source>
        <dbReference type="SAM" id="SignalP"/>
    </source>
</evidence>
<evidence type="ECO:0000313" key="8">
    <source>
        <dbReference type="Proteomes" id="UP000177954"/>
    </source>
</evidence>
<dbReference type="EMBL" id="MHNZ01000003">
    <property type="protein sequence ID" value="OGZ57008.1"/>
    <property type="molecule type" value="Genomic_DNA"/>
</dbReference>
<gene>
    <name evidence="7" type="ORF">A3J04_01155</name>
</gene>
<dbReference type="AlphaFoldDB" id="A0A1G2H4X0"/>
<protein>
    <recommendedName>
        <fullName evidence="9">TrbL/VirB6 plasmid conjugal transfer protein</fullName>
    </recommendedName>
</protein>
<accession>A0A1G2H4X0</accession>
<feature type="region of interest" description="Disordered" evidence="4">
    <location>
        <begin position="806"/>
        <end position="850"/>
    </location>
</feature>
<comment type="caution">
    <text evidence="7">The sequence shown here is derived from an EMBL/GenBank/DDBJ whole genome shotgun (WGS) entry which is preliminary data.</text>
</comment>
<dbReference type="STRING" id="1802129.A3J04_01155"/>
<evidence type="ECO:0000256" key="4">
    <source>
        <dbReference type="SAM" id="MobiDB-lite"/>
    </source>
</evidence>